<keyword evidence="3" id="KW-1185">Reference proteome</keyword>
<feature type="domain" description="HTH marR-type" evidence="1">
    <location>
        <begin position="7"/>
        <end position="143"/>
    </location>
</feature>
<comment type="caution">
    <text evidence="2">The sequence shown here is derived from an EMBL/GenBank/DDBJ whole genome shotgun (WGS) entry which is preliminary data.</text>
</comment>
<gene>
    <name evidence="2" type="ORF">EPD65_08630</name>
</gene>
<dbReference type="Proteomes" id="UP000295453">
    <property type="component" value="Unassembled WGS sequence"/>
</dbReference>
<dbReference type="PANTHER" id="PTHR33164">
    <property type="entry name" value="TRANSCRIPTIONAL REGULATOR, MARR FAMILY"/>
    <property type="match status" value="1"/>
</dbReference>
<accession>A0A4V2NZ88</accession>
<dbReference type="PANTHER" id="PTHR33164:SF57">
    <property type="entry name" value="MARR-FAMILY TRANSCRIPTIONAL REGULATOR"/>
    <property type="match status" value="1"/>
</dbReference>
<dbReference type="PROSITE" id="PS50995">
    <property type="entry name" value="HTH_MARR_2"/>
    <property type="match status" value="1"/>
</dbReference>
<proteinExistence type="predicted"/>
<dbReference type="Pfam" id="PF01047">
    <property type="entry name" value="MarR"/>
    <property type="match status" value="1"/>
</dbReference>
<evidence type="ECO:0000313" key="2">
    <source>
        <dbReference type="EMBL" id="TCJ28042.1"/>
    </source>
</evidence>
<name>A0A4V2NZ88_9ACTN</name>
<dbReference type="SMART" id="SM00347">
    <property type="entry name" value="HTH_MARR"/>
    <property type="match status" value="1"/>
</dbReference>
<protein>
    <submittedName>
        <fullName evidence="2">MarR family transcriptional regulator</fullName>
    </submittedName>
</protein>
<organism evidence="2 3">
    <name type="scientific">Nocardioides jejuensis</name>
    <dbReference type="NCBI Taxonomy" id="2502782"/>
    <lineage>
        <taxon>Bacteria</taxon>
        <taxon>Bacillati</taxon>
        <taxon>Actinomycetota</taxon>
        <taxon>Actinomycetes</taxon>
        <taxon>Propionibacteriales</taxon>
        <taxon>Nocardioidaceae</taxon>
        <taxon>Nocardioides</taxon>
    </lineage>
</organism>
<dbReference type="SUPFAM" id="SSF46785">
    <property type="entry name" value="Winged helix' DNA-binding domain"/>
    <property type="match status" value="1"/>
</dbReference>
<dbReference type="Gene3D" id="1.10.10.10">
    <property type="entry name" value="Winged helix-like DNA-binding domain superfamily/Winged helix DNA-binding domain"/>
    <property type="match status" value="1"/>
</dbReference>
<dbReference type="InterPro" id="IPR000835">
    <property type="entry name" value="HTH_MarR-typ"/>
</dbReference>
<dbReference type="InterPro" id="IPR039422">
    <property type="entry name" value="MarR/SlyA-like"/>
</dbReference>
<dbReference type="EMBL" id="SJZJ01000012">
    <property type="protein sequence ID" value="TCJ28042.1"/>
    <property type="molecule type" value="Genomic_DNA"/>
</dbReference>
<dbReference type="AlphaFoldDB" id="A0A4V2NZ88"/>
<reference evidence="2 3" key="1">
    <citation type="submission" date="2019-03" db="EMBL/GenBank/DDBJ databases">
        <authorList>
            <person name="Kim M.K.M."/>
        </authorList>
    </citation>
    <scope>NUCLEOTIDE SEQUENCE [LARGE SCALE GENOMIC DNA]</scope>
    <source>
        <strain evidence="2 3">18JY15-6</strain>
    </source>
</reference>
<dbReference type="InterPro" id="IPR036388">
    <property type="entry name" value="WH-like_DNA-bd_sf"/>
</dbReference>
<dbReference type="GO" id="GO:0006950">
    <property type="term" value="P:response to stress"/>
    <property type="evidence" value="ECO:0007669"/>
    <property type="project" value="TreeGrafter"/>
</dbReference>
<evidence type="ECO:0000313" key="3">
    <source>
        <dbReference type="Proteomes" id="UP000295453"/>
    </source>
</evidence>
<evidence type="ECO:0000259" key="1">
    <source>
        <dbReference type="PROSITE" id="PS50995"/>
    </source>
</evidence>
<dbReference type="RefSeq" id="WP_131583177.1">
    <property type="nucleotide sequence ID" value="NZ_SJZJ01000012.1"/>
</dbReference>
<dbReference type="OrthoDB" id="122135at2"/>
<dbReference type="InterPro" id="IPR036390">
    <property type="entry name" value="WH_DNA-bd_sf"/>
</dbReference>
<sequence>MEPKTPNDVIEQQLTKVMRRSNAIHVSTASGEVALERSSYGILCLLADEGPQRLGAIASAFHLDPSTVTRQAQAVVRLGLAAKKTDPGDRRATLLSLSDFGERSIKEARDFRRQALDLLLAEWSPADVAEFGRLLSLFNETIDHWDNGAVPAEITNHHLAAPAPDGEPEV</sequence>
<dbReference type="GO" id="GO:0003700">
    <property type="term" value="F:DNA-binding transcription factor activity"/>
    <property type="evidence" value="ECO:0007669"/>
    <property type="project" value="InterPro"/>
</dbReference>